<feature type="region of interest" description="Disordered" evidence="1">
    <location>
        <begin position="1"/>
        <end position="51"/>
    </location>
</feature>
<proteinExistence type="predicted"/>
<evidence type="ECO:0000313" key="2">
    <source>
        <dbReference type="EMBL" id="KAL3794542.1"/>
    </source>
</evidence>
<dbReference type="EMBL" id="JALLPJ020000350">
    <property type="protein sequence ID" value="KAL3794542.1"/>
    <property type="molecule type" value="Genomic_DNA"/>
</dbReference>
<sequence length="101" mass="11110">MPAKKRKPILASNTNGSISAVLPPVNNSTPLTESSQTPTRQQTSKTVSSPESVSLLTLQTWNLQQLESHAKKFEESNQPIPNVVKILLDDAGHKEEKRHAK</sequence>
<accession>A0ABD3Q3I3</accession>
<evidence type="ECO:0000256" key="1">
    <source>
        <dbReference type="SAM" id="MobiDB-lite"/>
    </source>
</evidence>
<evidence type="ECO:0000313" key="3">
    <source>
        <dbReference type="Proteomes" id="UP001530400"/>
    </source>
</evidence>
<comment type="caution">
    <text evidence="2">The sequence shown here is derived from an EMBL/GenBank/DDBJ whole genome shotgun (WGS) entry which is preliminary data.</text>
</comment>
<dbReference type="AlphaFoldDB" id="A0ABD3Q3I3"/>
<keyword evidence="3" id="KW-1185">Reference proteome</keyword>
<protein>
    <submittedName>
        <fullName evidence="2">Uncharacterized protein</fullName>
    </submittedName>
</protein>
<name>A0ABD3Q3I3_9STRA</name>
<gene>
    <name evidence="2" type="ORF">ACHAWO_006436</name>
</gene>
<reference evidence="2 3" key="1">
    <citation type="submission" date="2024-10" db="EMBL/GenBank/DDBJ databases">
        <title>Updated reference genomes for cyclostephanoid diatoms.</title>
        <authorList>
            <person name="Roberts W.R."/>
            <person name="Alverson A.J."/>
        </authorList>
    </citation>
    <scope>NUCLEOTIDE SEQUENCE [LARGE SCALE GENOMIC DNA]</scope>
    <source>
        <strain evidence="2 3">AJA010-31</strain>
    </source>
</reference>
<feature type="compositionally biased region" description="Polar residues" evidence="1">
    <location>
        <begin position="25"/>
        <end position="51"/>
    </location>
</feature>
<dbReference type="Proteomes" id="UP001530400">
    <property type="component" value="Unassembled WGS sequence"/>
</dbReference>
<organism evidence="2 3">
    <name type="scientific">Cyclotella atomus</name>
    <dbReference type="NCBI Taxonomy" id="382360"/>
    <lineage>
        <taxon>Eukaryota</taxon>
        <taxon>Sar</taxon>
        <taxon>Stramenopiles</taxon>
        <taxon>Ochrophyta</taxon>
        <taxon>Bacillariophyta</taxon>
        <taxon>Coscinodiscophyceae</taxon>
        <taxon>Thalassiosirophycidae</taxon>
        <taxon>Stephanodiscales</taxon>
        <taxon>Stephanodiscaceae</taxon>
        <taxon>Cyclotella</taxon>
    </lineage>
</organism>